<dbReference type="STRING" id="1172194.WQQ_04430"/>
<dbReference type="AlphaFoldDB" id="I8I2W7"/>
<dbReference type="Pfam" id="PF13007">
    <property type="entry name" value="LZ_Tnp_IS66"/>
    <property type="match status" value="1"/>
</dbReference>
<evidence type="ECO:0000313" key="3">
    <source>
        <dbReference type="Proteomes" id="UP000003704"/>
    </source>
</evidence>
<comment type="caution">
    <text evidence="2">The sequence shown here is derived from an EMBL/GenBank/DDBJ whole genome shotgun (WGS) entry which is preliminary data.</text>
</comment>
<gene>
    <name evidence="2" type="ORF">WQQ_04430</name>
</gene>
<name>I8I2W7_9GAMM</name>
<organism evidence="2 3">
    <name type="scientific">Hydrocarboniphaga effusa AP103</name>
    <dbReference type="NCBI Taxonomy" id="1172194"/>
    <lineage>
        <taxon>Bacteria</taxon>
        <taxon>Pseudomonadati</taxon>
        <taxon>Pseudomonadota</taxon>
        <taxon>Gammaproteobacteria</taxon>
        <taxon>Nevskiales</taxon>
        <taxon>Nevskiaceae</taxon>
        <taxon>Hydrocarboniphaga</taxon>
    </lineage>
</organism>
<dbReference type="InterPro" id="IPR024463">
    <property type="entry name" value="Transposase_TnpC_homeodom"/>
</dbReference>
<reference evidence="2 3" key="1">
    <citation type="journal article" date="2012" name="J. Bacteriol.">
        <title>Genome Sequence of n-Alkane-Degrading Hydrocarboniphaga effusa Strain AP103T (ATCC BAA-332T).</title>
        <authorList>
            <person name="Chang H.K."/>
            <person name="Zylstra G.J."/>
            <person name="Chae J.C."/>
        </authorList>
    </citation>
    <scope>NUCLEOTIDE SEQUENCE [LARGE SCALE GENOMIC DNA]</scope>
    <source>
        <strain evidence="2 3">AP103</strain>
    </source>
</reference>
<proteinExistence type="predicted"/>
<sequence length="89" mass="10250">MRSVLRDTQIEKLLIQLAWLKRMQFGTKSEKLDREIEQLELLIEELQTPSVAPIVRPLSAAREAPSRKSLPEHLPRENAWRRGLAPIGV</sequence>
<protein>
    <recommendedName>
        <fullName evidence="1">Transposase TnpC homeodomain domain-containing protein</fullName>
    </recommendedName>
</protein>
<dbReference type="Proteomes" id="UP000003704">
    <property type="component" value="Unassembled WGS sequence"/>
</dbReference>
<dbReference type="EMBL" id="AKGD01000001">
    <property type="protein sequence ID" value="EIT70306.1"/>
    <property type="molecule type" value="Genomic_DNA"/>
</dbReference>
<dbReference type="OrthoDB" id="9800877at2"/>
<accession>I8I2W7</accession>
<keyword evidence="3" id="KW-1185">Reference proteome</keyword>
<evidence type="ECO:0000259" key="1">
    <source>
        <dbReference type="Pfam" id="PF13007"/>
    </source>
</evidence>
<evidence type="ECO:0000313" key="2">
    <source>
        <dbReference type="EMBL" id="EIT70306.1"/>
    </source>
</evidence>
<feature type="domain" description="Transposase TnpC homeodomain" evidence="1">
    <location>
        <begin position="13"/>
        <end position="77"/>
    </location>
</feature>